<dbReference type="EMBL" id="KR014105">
    <property type="protein sequence ID" value="AKP49284.1"/>
    <property type="molecule type" value="Genomic_DNA"/>
</dbReference>
<sequence>MPTPDELQQLSDEIRRAGAMLVQVAHDGDPEILMMIVNVLNACAAKPAWWAREAQAAEVDQIVADIIERARSG</sequence>
<accession>A0A0U2DDD2</accession>
<geneLocation type="plasmid" evidence="1">
    <name>pGES5</name>
</geneLocation>
<dbReference type="RefSeq" id="WP_024943286.1">
    <property type="nucleotide sequence ID" value="NZ_AP023402.1"/>
</dbReference>
<dbReference type="AlphaFoldDB" id="A0A0U2DDD2"/>
<name>A0A0U2DDD2_AERHY</name>
<keyword evidence="1" id="KW-0614">Plasmid</keyword>
<reference evidence="1" key="1">
    <citation type="submission" date="2015-03" db="EMBL/GenBank/DDBJ databases">
        <authorList>
            <person name="Zong Z."/>
        </authorList>
    </citation>
    <scope>NUCLEOTIDE SEQUENCE</scope>
    <source>
        <strain evidence="1">WCHAH01</strain>
        <plasmid evidence="1">pGES5</plasmid>
    </source>
</reference>
<gene>
    <name evidence="1" type="ORF">pGES5_AH01_00035</name>
</gene>
<protein>
    <submittedName>
        <fullName evidence="1">Uncharacterized protein</fullName>
    </submittedName>
</protein>
<evidence type="ECO:0000313" key="1">
    <source>
        <dbReference type="EMBL" id="AKP49284.1"/>
    </source>
</evidence>
<proteinExistence type="predicted"/>
<organism evidence="1">
    <name type="scientific">Aeromonas hydrophila</name>
    <dbReference type="NCBI Taxonomy" id="644"/>
    <lineage>
        <taxon>Bacteria</taxon>
        <taxon>Pseudomonadati</taxon>
        <taxon>Pseudomonadota</taxon>
        <taxon>Gammaproteobacteria</taxon>
        <taxon>Aeromonadales</taxon>
        <taxon>Aeromonadaceae</taxon>
        <taxon>Aeromonas</taxon>
    </lineage>
</organism>